<organism evidence="1 4">
    <name type="scientific">Phytophthora rubi</name>
    <dbReference type="NCBI Taxonomy" id="129364"/>
    <lineage>
        <taxon>Eukaryota</taxon>
        <taxon>Sar</taxon>
        <taxon>Stramenopiles</taxon>
        <taxon>Oomycota</taxon>
        <taxon>Peronosporomycetes</taxon>
        <taxon>Peronosporales</taxon>
        <taxon>Peronosporaceae</taxon>
        <taxon>Phytophthora</taxon>
    </lineage>
</organism>
<dbReference type="EMBL" id="QXFT01003382">
    <property type="protein sequence ID" value="KAE9286396.1"/>
    <property type="molecule type" value="Genomic_DNA"/>
</dbReference>
<dbReference type="Proteomes" id="UP000434957">
    <property type="component" value="Unassembled WGS sequence"/>
</dbReference>
<evidence type="ECO:0000313" key="2">
    <source>
        <dbReference type="EMBL" id="KAE9286396.1"/>
    </source>
</evidence>
<evidence type="ECO:0000313" key="3">
    <source>
        <dbReference type="Proteomes" id="UP000434957"/>
    </source>
</evidence>
<protein>
    <submittedName>
        <fullName evidence="1">Uncharacterized protein</fullName>
    </submittedName>
</protein>
<accession>A0A6A3I5K1</accession>
<dbReference type="Proteomes" id="UP000435112">
    <property type="component" value="Unassembled WGS sequence"/>
</dbReference>
<comment type="caution">
    <text evidence="1">The sequence shown here is derived from an EMBL/GenBank/DDBJ whole genome shotgun (WGS) entry which is preliminary data.</text>
</comment>
<evidence type="ECO:0000313" key="1">
    <source>
        <dbReference type="EMBL" id="KAE8977430.1"/>
    </source>
</evidence>
<gene>
    <name evidence="1" type="ORF">PR002_g25022</name>
    <name evidence="2" type="ORF">PR003_g26328</name>
</gene>
<evidence type="ECO:0000313" key="4">
    <source>
        <dbReference type="Proteomes" id="UP000435112"/>
    </source>
</evidence>
<dbReference type="AlphaFoldDB" id="A0A6A3I5K1"/>
<keyword evidence="3" id="KW-1185">Reference proteome</keyword>
<reference evidence="1 4" key="1">
    <citation type="submission" date="2018-09" db="EMBL/GenBank/DDBJ databases">
        <title>Genomic investigation of the strawberry pathogen Phytophthora fragariae indicates pathogenicity is determined by transcriptional variation in three key races.</title>
        <authorList>
            <person name="Adams T.M."/>
            <person name="Armitage A.D."/>
            <person name="Sobczyk M.K."/>
            <person name="Bates H.J."/>
            <person name="Dunwell J.M."/>
            <person name="Nellist C.F."/>
            <person name="Harrison R.J."/>
        </authorList>
    </citation>
    <scope>NUCLEOTIDE SEQUENCE [LARGE SCALE GENOMIC DNA]</scope>
    <source>
        <strain evidence="1 4">SCRP324</strain>
        <strain evidence="2 3">SCRP333</strain>
    </source>
</reference>
<dbReference type="EMBL" id="QXFU01003204">
    <property type="protein sequence ID" value="KAE8977430.1"/>
    <property type="molecule type" value="Genomic_DNA"/>
</dbReference>
<sequence length="77" mass="8109">MTMLELKTLESSAHASLEAAAVYKSTMSLTSAQSMLEPVVDGAWVVGEPGSVVSPVVQTVMAFCTSILLLTQTAVRH</sequence>
<proteinExistence type="predicted"/>
<name>A0A6A3I5K1_9STRA</name>